<evidence type="ECO:0000256" key="1">
    <source>
        <dbReference type="SAM" id="MobiDB-lite"/>
    </source>
</evidence>
<sequence>CLAAPSPSQPLWLLTWHLSHRSHWCTRSTLGLSRPWPWPSPSQLRQTR</sequence>
<keyword evidence="3" id="KW-1185">Reference proteome</keyword>
<dbReference type="Proteomes" id="UP000485058">
    <property type="component" value="Unassembled WGS sequence"/>
</dbReference>
<comment type="caution">
    <text evidence="2">The sequence shown here is derived from an EMBL/GenBank/DDBJ whole genome shotgun (WGS) entry which is preliminary data.</text>
</comment>
<reference evidence="2 3" key="1">
    <citation type="submission" date="2020-02" db="EMBL/GenBank/DDBJ databases">
        <title>Draft genome sequence of Haematococcus lacustris strain NIES-144.</title>
        <authorList>
            <person name="Morimoto D."/>
            <person name="Nakagawa S."/>
            <person name="Yoshida T."/>
            <person name="Sawayama S."/>
        </authorList>
    </citation>
    <scope>NUCLEOTIDE SEQUENCE [LARGE SCALE GENOMIC DNA]</scope>
    <source>
        <strain evidence="2 3">NIES-144</strain>
    </source>
</reference>
<gene>
    <name evidence="2" type="ORF">HaLaN_33068</name>
</gene>
<feature type="non-terminal residue" evidence="2">
    <location>
        <position position="48"/>
    </location>
</feature>
<feature type="region of interest" description="Disordered" evidence="1">
    <location>
        <begin position="29"/>
        <end position="48"/>
    </location>
</feature>
<dbReference type="EMBL" id="BLLF01009258">
    <property type="protein sequence ID" value="GFH33664.1"/>
    <property type="molecule type" value="Genomic_DNA"/>
</dbReference>
<protein>
    <submittedName>
        <fullName evidence="2">Uncharacterized protein</fullName>
    </submittedName>
</protein>
<proteinExistence type="predicted"/>
<evidence type="ECO:0000313" key="2">
    <source>
        <dbReference type="EMBL" id="GFH33664.1"/>
    </source>
</evidence>
<name>A0A6A0AP99_HAELA</name>
<accession>A0A6A0AP99</accession>
<evidence type="ECO:0000313" key="3">
    <source>
        <dbReference type="Proteomes" id="UP000485058"/>
    </source>
</evidence>
<feature type="non-terminal residue" evidence="2">
    <location>
        <position position="1"/>
    </location>
</feature>
<organism evidence="2 3">
    <name type="scientific">Haematococcus lacustris</name>
    <name type="common">Green alga</name>
    <name type="synonym">Haematococcus pluvialis</name>
    <dbReference type="NCBI Taxonomy" id="44745"/>
    <lineage>
        <taxon>Eukaryota</taxon>
        <taxon>Viridiplantae</taxon>
        <taxon>Chlorophyta</taxon>
        <taxon>core chlorophytes</taxon>
        <taxon>Chlorophyceae</taxon>
        <taxon>CS clade</taxon>
        <taxon>Chlamydomonadales</taxon>
        <taxon>Haematococcaceae</taxon>
        <taxon>Haematococcus</taxon>
    </lineage>
</organism>
<dbReference type="AlphaFoldDB" id="A0A6A0AP99"/>